<name>A0A447TVL1_SALET</name>
<dbReference type="EMBL" id="LR134190">
    <property type="protein sequence ID" value="VEB54237.1"/>
    <property type="molecule type" value="Genomic_DNA"/>
</dbReference>
<keyword evidence="1" id="KW-0812">Transmembrane</keyword>
<dbReference type="InterPro" id="IPR007563">
    <property type="entry name" value="DUF554"/>
</dbReference>
<protein>
    <submittedName>
        <fullName evidence="2">Inner membrane protein YqgA</fullName>
    </submittedName>
</protein>
<gene>
    <name evidence="2" type="ORF">NCTC6754_03187</name>
</gene>
<keyword evidence="1" id="KW-0472">Membrane</keyword>
<evidence type="ECO:0000313" key="3">
    <source>
        <dbReference type="Proteomes" id="UP000269208"/>
    </source>
</evidence>
<dbReference type="Pfam" id="PF04474">
    <property type="entry name" value="DUF554"/>
    <property type="match status" value="1"/>
</dbReference>
<evidence type="ECO:0000313" key="2">
    <source>
        <dbReference type="EMBL" id="VEB54237.1"/>
    </source>
</evidence>
<evidence type="ECO:0000256" key="1">
    <source>
        <dbReference type="SAM" id="Phobius"/>
    </source>
</evidence>
<accession>A0A447TVL1</accession>
<dbReference type="PANTHER" id="PTHR36111">
    <property type="entry name" value="INNER MEMBRANE PROTEIN-RELATED"/>
    <property type="match status" value="1"/>
</dbReference>
<organism evidence="2 3">
    <name type="scientific">Salmonella enterica I</name>
    <dbReference type="NCBI Taxonomy" id="59201"/>
    <lineage>
        <taxon>Bacteria</taxon>
        <taxon>Pseudomonadati</taxon>
        <taxon>Pseudomonadota</taxon>
        <taxon>Gammaproteobacteria</taxon>
        <taxon>Enterobacterales</taxon>
        <taxon>Enterobacteriaceae</taxon>
        <taxon>Salmonella</taxon>
    </lineage>
</organism>
<sequence>MLEKGINGAVAKIQQLFMASGKKPTHDSFIQSYVAIIVLFCASGTGIFGAMHEGMTGDPNILIAKSFSGFFHCHNFRLFRLASPFRRFAHRC</sequence>
<keyword evidence="1" id="KW-1133">Transmembrane helix</keyword>
<dbReference type="AlphaFoldDB" id="A0A447TVL1"/>
<dbReference type="Proteomes" id="UP000269208">
    <property type="component" value="Chromosome"/>
</dbReference>
<dbReference type="PANTHER" id="PTHR36111:SF2">
    <property type="entry name" value="INNER MEMBRANE PROTEIN"/>
    <property type="match status" value="1"/>
</dbReference>
<proteinExistence type="predicted"/>
<feature type="transmembrane region" description="Helical" evidence="1">
    <location>
        <begin position="30"/>
        <end position="51"/>
    </location>
</feature>
<reference evidence="2 3" key="1">
    <citation type="submission" date="2018-12" db="EMBL/GenBank/DDBJ databases">
        <authorList>
            <consortium name="Pathogen Informatics"/>
        </authorList>
    </citation>
    <scope>NUCLEOTIDE SEQUENCE [LARGE SCALE GENOMIC DNA]</scope>
    <source>
        <strain evidence="2 3">NCTC6754</strain>
    </source>
</reference>